<dbReference type="Proteomes" id="UP000192360">
    <property type="component" value="Unassembled WGS sequence"/>
</dbReference>
<dbReference type="AlphaFoldDB" id="A0A1W1ZTT1"/>
<gene>
    <name evidence="1" type="ORF">SAMN05660703_1510</name>
</gene>
<dbReference type="RefSeq" id="WP_084060837.1">
    <property type="nucleotide sequence ID" value="NZ_FWXO01000002.1"/>
</dbReference>
<accession>A0A1W1ZTT1</accession>
<proteinExistence type="predicted"/>
<dbReference type="OrthoDB" id="1436089at2"/>
<dbReference type="EMBL" id="FWXO01000002">
    <property type="protein sequence ID" value="SMC51478.1"/>
    <property type="molecule type" value="Genomic_DNA"/>
</dbReference>
<evidence type="ECO:0000313" key="1">
    <source>
        <dbReference type="EMBL" id="SMC51478.1"/>
    </source>
</evidence>
<keyword evidence="2" id="KW-1185">Reference proteome</keyword>
<name>A0A1W1ZTT1_9FLAO</name>
<sequence>MEELKVGDKVYNTTQDGFDDFIRYSFSEVVAVTKTLAVLKNGIRLINQPKISYITEDIGYSVKGQRGVHWHTVSLQAIRNAQLENEKIAAYDWFENKKFTLQEKQWIYQQFKTLSGSQE</sequence>
<organism evidence="1 2">
    <name type="scientific">Cellulophaga tyrosinoxydans</name>
    <dbReference type="NCBI Taxonomy" id="504486"/>
    <lineage>
        <taxon>Bacteria</taxon>
        <taxon>Pseudomonadati</taxon>
        <taxon>Bacteroidota</taxon>
        <taxon>Flavobacteriia</taxon>
        <taxon>Flavobacteriales</taxon>
        <taxon>Flavobacteriaceae</taxon>
        <taxon>Cellulophaga</taxon>
    </lineage>
</organism>
<dbReference type="STRING" id="504486.SAMN05660703_1510"/>
<protein>
    <submittedName>
        <fullName evidence="1">Uncharacterized protein</fullName>
    </submittedName>
</protein>
<evidence type="ECO:0000313" key="2">
    <source>
        <dbReference type="Proteomes" id="UP000192360"/>
    </source>
</evidence>
<reference evidence="2" key="1">
    <citation type="submission" date="2017-04" db="EMBL/GenBank/DDBJ databases">
        <authorList>
            <person name="Varghese N."/>
            <person name="Submissions S."/>
        </authorList>
    </citation>
    <scope>NUCLEOTIDE SEQUENCE [LARGE SCALE GENOMIC DNA]</scope>
    <source>
        <strain evidence="2">DSM 21164</strain>
    </source>
</reference>